<dbReference type="InterPro" id="IPR026841">
    <property type="entry name" value="Aur1/Ipt1"/>
</dbReference>
<keyword evidence="1" id="KW-0812">Transmembrane</keyword>
<name>A0ABX7KDA2_9SPHN</name>
<feature type="domain" description="Inositolphosphotransferase Aur1/Ipt1" evidence="2">
    <location>
        <begin position="93"/>
        <end position="281"/>
    </location>
</feature>
<keyword evidence="4" id="KW-1185">Reference proteome</keyword>
<organism evidence="3 4">
    <name type="scientific">Tsuneonella flava</name>
    <dbReference type="NCBI Taxonomy" id="2055955"/>
    <lineage>
        <taxon>Bacteria</taxon>
        <taxon>Pseudomonadati</taxon>
        <taxon>Pseudomonadota</taxon>
        <taxon>Alphaproteobacteria</taxon>
        <taxon>Sphingomonadales</taxon>
        <taxon>Erythrobacteraceae</taxon>
        <taxon>Tsuneonella</taxon>
    </lineage>
</organism>
<accession>A0ABX7KDA2</accession>
<reference evidence="3 4" key="1">
    <citation type="submission" date="2020-09" db="EMBL/GenBank/DDBJ databases">
        <title>Complete genome sequence of altererythrobacter flavus SS-21NJ, isolated from Dongying oil sludge in Shandong province.</title>
        <authorList>
            <person name="Sun S."/>
            <person name="Zhang Z."/>
        </authorList>
    </citation>
    <scope>NUCLEOTIDE SEQUENCE [LARGE SCALE GENOMIC DNA]</scope>
    <source>
        <strain evidence="3 4">SS-21NJ</strain>
    </source>
</reference>
<dbReference type="EMBL" id="CP061510">
    <property type="protein sequence ID" value="QSB46009.1"/>
    <property type="molecule type" value="Genomic_DNA"/>
</dbReference>
<feature type="transmembrane region" description="Helical" evidence="1">
    <location>
        <begin position="124"/>
        <end position="142"/>
    </location>
</feature>
<gene>
    <name evidence="3" type="ORF">IDJ81_03640</name>
</gene>
<proteinExistence type="predicted"/>
<evidence type="ECO:0000313" key="4">
    <source>
        <dbReference type="Proteomes" id="UP000663637"/>
    </source>
</evidence>
<evidence type="ECO:0000256" key="1">
    <source>
        <dbReference type="SAM" id="Phobius"/>
    </source>
</evidence>
<feature type="transmembrane region" description="Helical" evidence="1">
    <location>
        <begin position="29"/>
        <end position="47"/>
    </location>
</feature>
<feature type="transmembrane region" description="Helical" evidence="1">
    <location>
        <begin position="272"/>
        <end position="293"/>
    </location>
</feature>
<evidence type="ECO:0000259" key="2">
    <source>
        <dbReference type="Pfam" id="PF14378"/>
    </source>
</evidence>
<feature type="transmembrane region" description="Helical" evidence="1">
    <location>
        <begin position="63"/>
        <end position="83"/>
    </location>
</feature>
<feature type="transmembrane region" description="Helical" evidence="1">
    <location>
        <begin position="154"/>
        <end position="181"/>
    </location>
</feature>
<keyword evidence="1" id="KW-0472">Membrane</keyword>
<protein>
    <submittedName>
        <fullName evidence="3">Phosphatase PAP2 family protein</fullName>
    </submittedName>
</protein>
<dbReference type="Proteomes" id="UP000663637">
    <property type="component" value="Chromosome"/>
</dbReference>
<sequence length="309" mass="33219">MVAALATSVVATAVLMACARLSIAPLAPGTLIFVLVFGTLGAFHWACQRPRTRLGQAVRDGTAYYALFMAFSLTGAVASYPVAALSSGYADPALHRIDLAMQFDWLAWYRTVADHRWLQIAGRVAYETIYLSPAILLGYCALAGKRHTAHDFIAATWLAALLTLIAFYFIPAIGPLGYLMWRDPVAYLPISDLWQPTLIPLLRAHAIGQIDLGHLVGLVSAPSFHTAAGVLMIAYGRSLPPVRVAMLALNGAMLLATPVEGTHYLIDMILGVLVALAALALVAAGRVVMIALVHGKTRRNHPLARRCIT</sequence>
<evidence type="ECO:0000313" key="3">
    <source>
        <dbReference type="EMBL" id="QSB46009.1"/>
    </source>
</evidence>
<dbReference type="Pfam" id="PF14378">
    <property type="entry name" value="PAP2_3"/>
    <property type="match status" value="1"/>
</dbReference>
<keyword evidence="1" id="KW-1133">Transmembrane helix</keyword>